<organism evidence="1 2">
    <name type="scientific">Karstenula rhodostoma CBS 690.94</name>
    <dbReference type="NCBI Taxonomy" id="1392251"/>
    <lineage>
        <taxon>Eukaryota</taxon>
        <taxon>Fungi</taxon>
        <taxon>Dikarya</taxon>
        <taxon>Ascomycota</taxon>
        <taxon>Pezizomycotina</taxon>
        <taxon>Dothideomycetes</taxon>
        <taxon>Pleosporomycetidae</taxon>
        <taxon>Pleosporales</taxon>
        <taxon>Massarineae</taxon>
        <taxon>Didymosphaeriaceae</taxon>
        <taxon>Karstenula</taxon>
    </lineage>
</organism>
<accession>A0A9P4PB35</accession>
<dbReference type="EMBL" id="MU001508">
    <property type="protein sequence ID" value="KAF2439766.1"/>
    <property type="molecule type" value="Genomic_DNA"/>
</dbReference>
<evidence type="ECO:0000313" key="1">
    <source>
        <dbReference type="EMBL" id="KAF2439766.1"/>
    </source>
</evidence>
<name>A0A9P4PB35_9PLEO</name>
<protein>
    <submittedName>
        <fullName evidence="1">Uncharacterized protein</fullName>
    </submittedName>
</protein>
<proteinExistence type="predicted"/>
<gene>
    <name evidence="1" type="ORF">P171DRAFT_435630</name>
</gene>
<sequence>MAPCLREVRLARRGDGPQDRLRYINWEKLREKLPRRMRYPRKTDFHYHEGYIDYRLLSLEEVIEKFELTKMLELRRLEEIVLEYDGYVCWYARGDGDVLAAWGELADNYYFIKLLGKVGSWLGDKLKRQNVQDVEVFADMESPRVRDEFERQNWQEAVVYNQIQVPDVWRWSHCVLRECVDFAHFQRAEYLVVKQAL</sequence>
<reference evidence="1" key="1">
    <citation type="journal article" date="2020" name="Stud. Mycol.">
        <title>101 Dothideomycetes genomes: a test case for predicting lifestyles and emergence of pathogens.</title>
        <authorList>
            <person name="Haridas S."/>
            <person name="Albert R."/>
            <person name="Binder M."/>
            <person name="Bloem J."/>
            <person name="Labutti K."/>
            <person name="Salamov A."/>
            <person name="Andreopoulos B."/>
            <person name="Baker S."/>
            <person name="Barry K."/>
            <person name="Bills G."/>
            <person name="Bluhm B."/>
            <person name="Cannon C."/>
            <person name="Castanera R."/>
            <person name="Culley D."/>
            <person name="Daum C."/>
            <person name="Ezra D."/>
            <person name="Gonzalez J."/>
            <person name="Henrissat B."/>
            <person name="Kuo A."/>
            <person name="Liang C."/>
            <person name="Lipzen A."/>
            <person name="Lutzoni F."/>
            <person name="Magnuson J."/>
            <person name="Mondo S."/>
            <person name="Nolan M."/>
            <person name="Ohm R."/>
            <person name="Pangilinan J."/>
            <person name="Park H.-J."/>
            <person name="Ramirez L."/>
            <person name="Alfaro M."/>
            <person name="Sun H."/>
            <person name="Tritt A."/>
            <person name="Yoshinaga Y."/>
            <person name="Zwiers L.-H."/>
            <person name="Turgeon B."/>
            <person name="Goodwin S."/>
            <person name="Spatafora J."/>
            <person name="Crous P."/>
            <person name="Grigoriev I."/>
        </authorList>
    </citation>
    <scope>NUCLEOTIDE SEQUENCE</scope>
    <source>
        <strain evidence="1">CBS 690.94</strain>
    </source>
</reference>
<keyword evidence="2" id="KW-1185">Reference proteome</keyword>
<dbReference type="AlphaFoldDB" id="A0A9P4PB35"/>
<dbReference type="Proteomes" id="UP000799764">
    <property type="component" value="Unassembled WGS sequence"/>
</dbReference>
<comment type="caution">
    <text evidence="1">The sequence shown here is derived from an EMBL/GenBank/DDBJ whole genome shotgun (WGS) entry which is preliminary data.</text>
</comment>
<evidence type="ECO:0000313" key="2">
    <source>
        <dbReference type="Proteomes" id="UP000799764"/>
    </source>
</evidence>